<dbReference type="EMBL" id="JYDT01002856">
    <property type="protein sequence ID" value="KRY62928.1"/>
    <property type="molecule type" value="Genomic_DNA"/>
</dbReference>
<dbReference type="Proteomes" id="UP000054995">
    <property type="component" value="Unassembled WGS sequence"/>
</dbReference>
<sequence length="48" mass="5331">MHLTLKRLEAPESLEVWWSGGQEYRGGIGCGSVEGWTRRGIKSGVLNE</sequence>
<protein>
    <submittedName>
        <fullName evidence="1">Uncharacterized protein</fullName>
    </submittedName>
</protein>
<keyword evidence="2" id="KW-1185">Reference proteome</keyword>
<proteinExistence type="predicted"/>
<reference evidence="1 2" key="1">
    <citation type="submission" date="2015-01" db="EMBL/GenBank/DDBJ databases">
        <title>Evolution of Trichinella species and genotypes.</title>
        <authorList>
            <person name="Korhonen P.K."/>
            <person name="Edoardo P."/>
            <person name="Giuseppe L.R."/>
            <person name="Gasser R.B."/>
        </authorList>
    </citation>
    <scope>NUCLEOTIDE SEQUENCE [LARGE SCALE GENOMIC DNA]</scope>
    <source>
        <strain evidence="1">ISS470</strain>
    </source>
</reference>
<organism evidence="1 2">
    <name type="scientific">Trichinella pseudospiralis</name>
    <name type="common">Parasitic roundworm</name>
    <dbReference type="NCBI Taxonomy" id="6337"/>
    <lineage>
        <taxon>Eukaryota</taxon>
        <taxon>Metazoa</taxon>
        <taxon>Ecdysozoa</taxon>
        <taxon>Nematoda</taxon>
        <taxon>Enoplea</taxon>
        <taxon>Dorylaimia</taxon>
        <taxon>Trichinellida</taxon>
        <taxon>Trichinellidae</taxon>
        <taxon>Trichinella</taxon>
    </lineage>
</organism>
<comment type="caution">
    <text evidence="1">The sequence shown here is derived from an EMBL/GenBank/DDBJ whole genome shotgun (WGS) entry which is preliminary data.</text>
</comment>
<evidence type="ECO:0000313" key="1">
    <source>
        <dbReference type="EMBL" id="KRY62928.1"/>
    </source>
</evidence>
<dbReference type="AlphaFoldDB" id="A0A0V1DMY5"/>
<evidence type="ECO:0000313" key="2">
    <source>
        <dbReference type="Proteomes" id="UP000054995"/>
    </source>
</evidence>
<gene>
    <name evidence="1" type="ORF">T4D_14887</name>
</gene>
<accession>A0A0V1DMY5</accession>
<name>A0A0V1DMY5_TRIPS</name>